<sequence length="55" mass="5310">MATMITNAFGVGVAAAAPAPAPSLAAHAAETAVRADALKHRAAAATDPSVDRGPT</sequence>
<comment type="caution">
    <text evidence="2">The sequence shown here is derived from an EMBL/GenBank/DDBJ whole genome shotgun (WGS) entry which is preliminary data.</text>
</comment>
<dbReference type="RefSeq" id="WP_169834954.1">
    <property type="nucleotide sequence ID" value="NZ_MVHD01000061.1"/>
</dbReference>
<evidence type="ECO:0000313" key="2">
    <source>
        <dbReference type="EMBL" id="MCV7379162.1"/>
    </source>
</evidence>
<reference evidence="2" key="2">
    <citation type="journal article" date="2022" name="BMC Genomics">
        <title>Comparative genome analysis of mycobacteria focusing on tRNA and non-coding RNA.</title>
        <authorList>
            <person name="Behra P.R.K."/>
            <person name="Pettersson B.M.F."/>
            <person name="Ramesh M."/>
            <person name="Das S."/>
            <person name="Dasgupta S."/>
            <person name="Kirsebom L.A."/>
        </authorList>
    </citation>
    <scope>NUCLEOTIDE SEQUENCE</scope>
    <source>
        <strain evidence="2">CCUG 55640</strain>
    </source>
</reference>
<proteinExistence type="predicted"/>
<feature type="chain" id="PRO_5041365020" evidence="1">
    <location>
        <begin position="29"/>
        <end position="55"/>
    </location>
</feature>
<accession>A0AA41XNX8</accession>
<evidence type="ECO:0000313" key="3">
    <source>
        <dbReference type="Proteomes" id="UP001141650"/>
    </source>
</evidence>
<dbReference type="EMBL" id="JACKVH010000012">
    <property type="protein sequence ID" value="MCV7379162.1"/>
    <property type="molecule type" value="Genomic_DNA"/>
</dbReference>
<evidence type="ECO:0000256" key="1">
    <source>
        <dbReference type="SAM" id="SignalP"/>
    </source>
</evidence>
<feature type="signal peptide" evidence="1">
    <location>
        <begin position="1"/>
        <end position="28"/>
    </location>
</feature>
<dbReference type="AlphaFoldDB" id="A0AA41XNX8"/>
<dbReference type="Proteomes" id="UP001141650">
    <property type="component" value="Unassembled WGS sequence"/>
</dbReference>
<name>A0AA41XNX8_9MYCO</name>
<organism evidence="2 3">
    <name type="scientific">Mycobacterium alsense</name>
    <dbReference type="NCBI Taxonomy" id="324058"/>
    <lineage>
        <taxon>Bacteria</taxon>
        <taxon>Bacillati</taxon>
        <taxon>Actinomycetota</taxon>
        <taxon>Actinomycetes</taxon>
        <taxon>Mycobacteriales</taxon>
        <taxon>Mycobacteriaceae</taxon>
        <taxon>Mycobacterium</taxon>
    </lineage>
</organism>
<gene>
    <name evidence="2" type="ORF">H7K38_10890</name>
</gene>
<reference evidence="2" key="1">
    <citation type="submission" date="2020-07" db="EMBL/GenBank/DDBJ databases">
        <authorList>
            <person name="Pettersson B.M.F."/>
            <person name="Behra P.R.K."/>
            <person name="Ramesh M."/>
            <person name="Das S."/>
            <person name="Dasgupta S."/>
            <person name="Kirsebom L.A."/>
        </authorList>
    </citation>
    <scope>NUCLEOTIDE SEQUENCE</scope>
    <source>
        <strain evidence="2">CCUG 55640</strain>
    </source>
</reference>
<keyword evidence="1" id="KW-0732">Signal</keyword>
<protein>
    <submittedName>
        <fullName evidence="2">Uncharacterized protein</fullName>
    </submittedName>
</protein>